<comment type="caution">
    <text evidence="1">The sequence shown here is derived from an EMBL/GenBank/DDBJ whole genome shotgun (WGS) entry which is preliminary data.</text>
</comment>
<dbReference type="Proteomes" id="UP001138997">
    <property type="component" value="Unassembled WGS sequence"/>
</dbReference>
<dbReference type="AlphaFoldDB" id="A0A9X1NAD3"/>
<name>A0A9X1NAD3_9ACTN</name>
<organism evidence="1 2">
    <name type="scientific">Kineosporia babensis</name>
    <dbReference type="NCBI Taxonomy" id="499548"/>
    <lineage>
        <taxon>Bacteria</taxon>
        <taxon>Bacillati</taxon>
        <taxon>Actinomycetota</taxon>
        <taxon>Actinomycetes</taxon>
        <taxon>Kineosporiales</taxon>
        <taxon>Kineosporiaceae</taxon>
        <taxon>Kineosporia</taxon>
    </lineage>
</organism>
<accession>A0A9X1NAD3</accession>
<dbReference type="RefSeq" id="WP_231439397.1">
    <property type="nucleotide sequence ID" value="NZ_JAJOMB010000003.1"/>
</dbReference>
<dbReference type="EMBL" id="JAJOMB010000003">
    <property type="protein sequence ID" value="MCD5310460.1"/>
    <property type="molecule type" value="Genomic_DNA"/>
</dbReference>
<sequence length="92" mass="10238">MDQDKVQELLNTDLTPLMTEENLEVNKTVRLSLAMTQAIEAEAKRQGVKPSALMRRWIEDGLSRSAGQPNNLSVPLEELLRVVQQLARPAAA</sequence>
<evidence type="ECO:0000313" key="2">
    <source>
        <dbReference type="Proteomes" id="UP001138997"/>
    </source>
</evidence>
<gene>
    <name evidence="1" type="ORF">LR394_06105</name>
</gene>
<protein>
    <submittedName>
        <fullName evidence="1">Uncharacterized protein</fullName>
    </submittedName>
</protein>
<keyword evidence="2" id="KW-1185">Reference proteome</keyword>
<proteinExistence type="predicted"/>
<evidence type="ECO:0000313" key="1">
    <source>
        <dbReference type="EMBL" id="MCD5310460.1"/>
    </source>
</evidence>
<reference evidence="1" key="1">
    <citation type="submission" date="2021-11" db="EMBL/GenBank/DDBJ databases">
        <title>Streptomyces corallinus and Kineosporia corallina sp. nov., two new coral-derived marine actinobacteria.</title>
        <authorList>
            <person name="Buangrab K."/>
            <person name="Sutthacheep M."/>
            <person name="Yeemin T."/>
            <person name="Harunari E."/>
            <person name="Igarashi Y."/>
            <person name="Sripreechasak P."/>
            <person name="Kanchanasin P."/>
            <person name="Tanasupawat S."/>
            <person name="Phongsopitanun W."/>
        </authorList>
    </citation>
    <scope>NUCLEOTIDE SEQUENCE</scope>
    <source>
        <strain evidence="1">JCM 31032</strain>
    </source>
</reference>